<keyword evidence="10 16" id="KW-0418">Kinase</keyword>
<dbReference type="GeneID" id="90983270"/>
<gene>
    <name evidence="16" type="ORF">EH55_02725</name>
</gene>
<dbReference type="GO" id="GO:0005524">
    <property type="term" value="F:ATP binding"/>
    <property type="evidence" value="ECO:0007669"/>
    <property type="project" value="UniProtKB-KW"/>
</dbReference>
<evidence type="ECO:0000256" key="4">
    <source>
        <dbReference type="ARBA" id="ARBA00007837"/>
    </source>
</evidence>
<dbReference type="RefSeq" id="WP_051682667.1">
    <property type="nucleotide sequence ID" value="NZ_JMKI01000021.1"/>
</dbReference>
<name>A0A073IT83_9BACT</name>
<dbReference type="SUPFAM" id="SSF56059">
    <property type="entry name" value="Glutathione synthetase ATP-binding domain-like"/>
    <property type="match status" value="1"/>
</dbReference>
<comment type="similarity">
    <text evidence="4">Belongs to the PEP-utilizing enzyme family.</text>
</comment>
<evidence type="ECO:0000256" key="2">
    <source>
        <dbReference type="ARBA" id="ARBA00002988"/>
    </source>
</evidence>
<evidence type="ECO:0000313" key="16">
    <source>
        <dbReference type="EMBL" id="KEJ92691.1"/>
    </source>
</evidence>
<dbReference type="Proteomes" id="UP000027665">
    <property type="component" value="Unassembled WGS sequence"/>
</dbReference>
<dbReference type="STRING" id="2754.EH55_02725"/>
<dbReference type="OrthoDB" id="9812167at2"/>
<evidence type="ECO:0000256" key="10">
    <source>
        <dbReference type="ARBA" id="ARBA00022777"/>
    </source>
</evidence>
<sequence>MNYGDFYRSFEPEPFYLERGWMIGGGRIGGKAKGLSFAHHVLEKNGLLEDVHMPEYSFVVTTSAFDEFMELNGLWERLESLREHSDAPELYRICAEASLPPSLEEPLEKILSFIEVPISVRSSSTLEDDVNLSFAGKYATVFSSNAGTKEARRAELESAIKMVYASTYNASAREYKRKHGIKWGGERMAVLIQPIEGRRYGSMFYPEMAGAAFSKVFRRPSPRIRKEDGVARICFGLGTRTVDRAYARTFYLTNPNLRPEGTKPREIVTHSQEHFDYVDLDERKFSSLHISKHVKEVLKKHKMASAYLEWFSENSFHWIHTDRGNLVMPRPVFTFSELPSRCPKLFSRLKALLSLFEEELQLPVDMEFAYEADSDRLTLVQLRPLSVYDDRGRVEIPETPPDEVILRGSRMVANGRLEGARHIVYVDPDIYGKRPDFSDVARAVGDVNDTMKDERYILVGPGRWGSSNPLLGVPVRYNEISNSGCLAELGIPQKGMAPELSYGTHFFLDLDGDNTLYLPVFEGEKGDVFNREWFDGHPWKKTGHPAVRLYEGLFDVLLDGESEVGVVIDRSVGGKGEK</sequence>
<feature type="domain" description="Pyruvate phosphate dikinase AMP/ATP-binding" evidence="15">
    <location>
        <begin position="27"/>
        <end position="398"/>
    </location>
</feature>
<dbReference type="eggNOG" id="COG0574">
    <property type="taxonomic scope" value="Bacteria"/>
</dbReference>
<dbReference type="Pfam" id="PF01326">
    <property type="entry name" value="PPDK_N"/>
    <property type="match status" value="1"/>
</dbReference>
<evidence type="ECO:0000256" key="7">
    <source>
        <dbReference type="ARBA" id="ARBA00022679"/>
    </source>
</evidence>
<evidence type="ECO:0000313" key="17">
    <source>
        <dbReference type="Proteomes" id="UP000027665"/>
    </source>
</evidence>
<evidence type="ECO:0000256" key="13">
    <source>
        <dbReference type="ARBA" id="ARBA00033470"/>
    </source>
</evidence>
<evidence type="ECO:0000256" key="11">
    <source>
        <dbReference type="ARBA" id="ARBA00022840"/>
    </source>
</evidence>
<dbReference type="EMBL" id="JMKI01000021">
    <property type="protein sequence ID" value="KEJ92691.1"/>
    <property type="molecule type" value="Genomic_DNA"/>
</dbReference>
<dbReference type="InterPro" id="IPR013815">
    <property type="entry name" value="ATP_grasp_subdomain_1"/>
</dbReference>
<keyword evidence="9" id="KW-0547">Nucleotide-binding</keyword>
<dbReference type="PANTHER" id="PTHR43030:SF1">
    <property type="entry name" value="PHOSPHOENOLPYRUVATE SYNTHASE"/>
    <property type="match status" value="1"/>
</dbReference>
<dbReference type="InterPro" id="IPR006319">
    <property type="entry name" value="PEP_synth"/>
</dbReference>
<evidence type="ECO:0000256" key="12">
    <source>
        <dbReference type="ARBA" id="ARBA00022842"/>
    </source>
</evidence>
<reference evidence="16 17" key="1">
    <citation type="submission" date="2014-04" db="EMBL/GenBank/DDBJ databases">
        <title>Draft Genome Sequence of Synergistes jonesii.</title>
        <authorList>
            <person name="Coil D.A."/>
            <person name="Eisen J.A."/>
            <person name="Holland-Moritz H.E."/>
        </authorList>
    </citation>
    <scope>NUCLEOTIDE SEQUENCE [LARGE SCALE GENOMIC DNA]</scope>
    <source>
        <strain evidence="16 17">78-1</strain>
    </source>
</reference>
<keyword evidence="16" id="KW-0670">Pyruvate</keyword>
<dbReference type="AlphaFoldDB" id="A0A073IT83"/>
<dbReference type="Gene3D" id="3.30.1490.20">
    <property type="entry name" value="ATP-grasp fold, A domain"/>
    <property type="match status" value="1"/>
</dbReference>
<evidence type="ECO:0000256" key="3">
    <source>
        <dbReference type="ARBA" id="ARBA00004742"/>
    </source>
</evidence>
<protein>
    <recommendedName>
        <fullName evidence="6">Phosphoenolpyruvate synthase</fullName>
        <ecNumber evidence="5">2.7.9.2</ecNumber>
    </recommendedName>
    <alternativeName>
        <fullName evidence="13">Pyruvate, water dikinase</fullName>
    </alternativeName>
</protein>
<evidence type="ECO:0000256" key="6">
    <source>
        <dbReference type="ARBA" id="ARBA00021623"/>
    </source>
</evidence>
<evidence type="ECO:0000256" key="1">
    <source>
        <dbReference type="ARBA" id="ARBA00001946"/>
    </source>
</evidence>
<comment type="cofactor">
    <cofactor evidence="1">
        <name>Mg(2+)</name>
        <dbReference type="ChEBI" id="CHEBI:18420"/>
    </cofactor>
</comment>
<dbReference type="PANTHER" id="PTHR43030">
    <property type="entry name" value="PHOSPHOENOLPYRUVATE SYNTHASE"/>
    <property type="match status" value="1"/>
</dbReference>
<proteinExistence type="inferred from homology"/>
<evidence type="ECO:0000256" key="8">
    <source>
        <dbReference type="ARBA" id="ARBA00022723"/>
    </source>
</evidence>
<comment type="function">
    <text evidence="2">Catalyzes the phosphorylation of pyruvate to phosphoenolpyruvate.</text>
</comment>
<comment type="caution">
    <text evidence="16">The sequence shown here is derived from an EMBL/GenBank/DDBJ whole genome shotgun (WGS) entry which is preliminary data.</text>
</comment>
<comment type="pathway">
    <text evidence="3">Carbohydrate biosynthesis; gluconeogenesis.</text>
</comment>
<dbReference type="GO" id="GO:0008986">
    <property type="term" value="F:pyruvate, water dikinase activity"/>
    <property type="evidence" value="ECO:0007669"/>
    <property type="project" value="UniProtKB-EC"/>
</dbReference>
<accession>A0A073IT83</accession>
<keyword evidence="12" id="KW-0460">Magnesium</keyword>
<dbReference type="GO" id="GO:0046872">
    <property type="term" value="F:metal ion binding"/>
    <property type="evidence" value="ECO:0007669"/>
    <property type="project" value="UniProtKB-KW"/>
</dbReference>
<evidence type="ECO:0000259" key="15">
    <source>
        <dbReference type="Pfam" id="PF01326"/>
    </source>
</evidence>
<keyword evidence="8" id="KW-0479">Metal-binding</keyword>
<comment type="catalytic activity">
    <reaction evidence="14">
        <text>pyruvate + ATP + H2O = phosphoenolpyruvate + AMP + phosphate + 2 H(+)</text>
        <dbReference type="Rhea" id="RHEA:11364"/>
        <dbReference type="ChEBI" id="CHEBI:15361"/>
        <dbReference type="ChEBI" id="CHEBI:15377"/>
        <dbReference type="ChEBI" id="CHEBI:15378"/>
        <dbReference type="ChEBI" id="CHEBI:30616"/>
        <dbReference type="ChEBI" id="CHEBI:43474"/>
        <dbReference type="ChEBI" id="CHEBI:58702"/>
        <dbReference type="ChEBI" id="CHEBI:456215"/>
        <dbReference type="EC" id="2.7.9.2"/>
    </reaction>
</comment>
<dbReference type="InterPro" id="IPR002192">
    <property type="entry name" value="PPDK_AMP/ATP-bd"/>
</dbReference>
<keyword evidence="17" id="KW-1185">Reference proteome</keyword>
<evidence type="ECO:0000256" key="14">
    <source>
        <dbReference type="ARBA" id="ARBA00047700"/>
    </source>
</evidence>
<evidence type="ECO:0000256" key="5">
    <source>
        <dbReference type="ARBA" id="ARBA00011996"/>
    </source>
</evidence>
<evidence type="ECO:0000256" key="9">
    <source>
        <dbReference type="ARBA" id="ARBA00022741"/>
    </source>
</evidence>
<organism evidence="16 17">
    <name type="scientific">Synergistes jonesii</name>
    <dbReference type="NCBI Taxonomy" id="2754"/>
    <lineage>
        <taxon>Bacteria</taxon>
        <taxon>Thermotogati</taxon>
        <taxon>Synergistota</taxon>
        <taxon>Synergistia</taxon>
        <taxon>Synergistales</taxon>
        <taxon>Synergistaceae</taxon>
        <taxon>Synergistes</taxon>
    </lineage>
</organism>
<dbReference type="EC" id="2.7.9.2" evidence="5"/>
<keyword evidence="7" id="KW-0808">Transferase</keyword>
<keyword evidence="11" id="KW-0067">ATP-binding</keyword>